<evidence type="ECO:0000256" key="1">
    <source>
        <dbReference type="SAM" id="MobiDB-lite"/>
    </source>
</evidence>
<dbReference type="RefSeq" id="WP_326760571.1">
    <property type="nucleotide sequence ID" value="NZ_CP109135.1"/>
</dbReference>
<feature type="transmembrane region" description="Helical" evidence="2">
    <location>
        <begin position="141"/>
        <end position="164"/>
    </location>
</feature>
<protein>
    <recommendedName>
        <fullName evidence="5">Integral membrane protein</fullName>
    </recommendedName>
</protein>
<feature type="compositionally biased region" description="Low complexity" evidence="1">
    <location>
        <begin position="275"/>
        <end position="295"/>
    </location>
</feature>
<feature type="compositionally biased region" description="Pro residues" evidence="1">
    <location>
        <begin position="216"/>
        <end position="239"/>
    </location>
</feature>
<feature type="transmembrane region" description="Helical" evidence="2">
    <location>
        <begin position="118"/>
        <end position="135"/>
    </location>
</feature>
<feature type="compositionally biased region" description="Pro residues" evidence="1">
    <location>
        <begin position="330"/>
        <end position="339"/>
    </location>
</feature>
<name>A0ABZ1HFS3_STRPH</name>
<accession>A0ABZ1HFS3</accession>
<feature type="compositionally biased region" description="Pro residues" evidence="1">
    <location>
        <begin position="251"/>
        <end position="274"/>
    </location>
</feature>
<reference evidence="3 4" key="1">
    <citation type="submission" date="2022-10" db="EMBL/GenBank/DDBJ databases">
        <title>The complete genomes of actinobacterial strains from the NBC collection.</title>
        <authorList>
            <person name="Joergensen T.S."/>
            <person name="Alvarez Arevalo M."/>
            <person name="Sterndorff E.B."/>
            <person name="Faurdal D."/>
            <person name="Vuksanovic O."/>
            <person name="Mourched A.-S."/>
            <person name="Charusanti P."/>
            <person name="Shaw S."/>
            <person name="Blin K."/>
            <person name="Weber T."/>
        </authorList>
    </citation>
    <scope>NUCLEOTIDE SEQUENCE [LARGE SCALE GENOMIC DNA]</scope>
    <source>
        <strain evidence="3 4">NBC 01752</strain>
    </source>
</reference>
<keyword evidence="2" id="KW-1133">Transmembrane helix</keyword>
<keyword evidence="2" id="KW-0812">Transmembrane</keyword>
<keyword evidence="2" id="KW-0472">Membrane</keyword>
<dbReference type="EMBL" id="CP109135">
    <property type="protein sequence ID" value="WSD17452.1"/>
    <property type="molecule type" value="Genomic_DNA"/>
</dbReference>
<evidence type="ECO:0000256" key="2">
    <source>
        <dbReference type="SAM" id="Phobius"/>
    </source>
</evidence>
<keyword evidence="4" id="KW-1185">Reference proteome</keyword>
<sequence>MSNRQVQKMFQLMSSGEAVEVTSPMASVKKLARLAFVAQQFGYEYADVRQGGGHNGALKMLIVPDPGPHARQRAAQNWAQFPQAASGGPLPPFVPDALELLKARINFDLTGKGAEKRMLYGALGGTVGCVVLALRTGGDGVAFAGSGIVWALLIGVLGIGFAVTRKRNAKFAARLRAAGFTPVTDETGRVRYLRHGAQLPGHANPFGAGPSSATGPYPPQPSATGPYPPQPGAAVPYPPQSGTAGGSYAPQPGPAGPYAPHPSPAGPYAPPPTAAPYTPSPYTTPQATGPYAAPQAPGPYPAPQNPGPYPGQQAPGPYGGAQAAPHAQPDTPPWHPPHQ</sequence>
<feature type="region of interest" description="Disordered" evidence="1">
    <location>
        <begin position="198"/>
        <end position="339"/>
    </location>
</feature>
<evidence type="ECO:0000313" key="4">
    <source>
        <dbReference type="Proteomes" id="UP001340816"/>
    </source>
</evidence>
<feature type="compositionally biased region" description="Low complexity" evidence="1">
    <location>
        <begin position="310"/>
        <end position="329"/>
    </location>
</feature>
<gene>
    <name evidence="3" type="ORF">OHB35_31820</name>
</gene>
<feature type="compositionally biased region" description="Pro residues" evidence="1">
    <location>
        <begin position="296"/>
        <end position="309"/>
    </location>
</feature>
<evidence type="ECO:0008006" key="5">
    <source>
        <dbReference type="Google" id="ProtNLM"/>
    </source>
</evidence>
<proteinExistence type="predicted"/>
<organism evidence="3 4">
    <name type="scientific">Streptomyces phaeochromogenes</name>
    <dbReference type="NCBI Taxonomy" id="1923"/>
    <lineage>
        <taxon>Bacteria</taxon>
        <taxon>Bacillati</taxon>
        <taxon>Actinomycetota</taxon>
        <taxon>Actinomycetes</taxon>
        <taxon>Kitasatosporales</taxon>
        <taxon>Streptomycetaceae</taxon>
        <taxon>Streptomyces</taxon>
        <taxon>Streptomyces phaeochromogenes group</taxon>
    </lineage>
</organism>
<dbReference type="Proteomes" id="UP001340816">
    <property type="component" value="Chromosome"/>
</dbReference>
<evidence type="ECO:0000313" key="3">
    <source>
        <dbReference type="EMBL" id="WSD17452.1"/>
    </source>
</evidence>